<dbReference type="AlphaFoldDB" id="A0A915L5I6"/>
<dbReference type="Proteomes" id="UP000887565">
    <property type="component" value="Unplaced"/>
</dbReference>
<reference evidence="2" key="1">
    <citation type="submission" date="2022-11" db="UniProtKB">
        <authorList>
            <consortium name="WormBaseParasite"/>
        </authorList>
    </citation>
    <scope>IDENTIFICATION</scope>
</reference>
<organism evidence="1 2">
    <name type="scientific">Romanomermis culicivorax</name>
    <name type="common">Nematode worm</name>
    <dbReference type="NCBI Taxonomy" id="13658"/>
    <lineage>
        <taxon>Eukaryota</taxon>
        <taxon>Metazoa</taxon>
        <taxon>Ecdysozoa</taxon>
        <taxon>Nematoda</taxon>
        <taxon>Enoplea</taxon>
        <taxon>Dorylaimia</taxon>
        <taxon>Mermithida</taxon>
        <taxon>Mermithoidea</taxon>
        <taxon>Mermithidae</taxon>
        <taxon>Romanomermis</taxon>
    </lineage>
</organism>
<protein>
    <submittedName>
        <fullName evidence="2">C3H1-type domain-containing protein</fullName>
    </submittedName>
</protein>
<dbReference type="WBParaSite" id="nRc.2.0.1.t45040-RA">
    <property type="protein sequence ID" value="nRc.2.0.1.t45040-RA"/>
    <property type="gene ID" value="nRc.2.0.1.g45040"/>
</dbReference>
<accession>A0A915L5I6</accession>
<name>A0A915L5I6_ROMCU</name>
<sequence>MPSSSEVNGPKRNFDMVTAYWSDVKLTFLNRSMSFAASSLVACHKRCSFLYQAMRGCGTPEAPHCNSTHGHEQTMYKHMMHCILI</sequence>
<evidence type="ECO:0000313" key="2">
    <source>
        <dbReference type="WBParaSite" id="nRc.2.0.1.t45040-RA"/>
    </source>
</evidence>
<evidence type="ECO:0000313" key="1">
    <source>
        <dbReference type="Proteomes" id="UP000887565"/>
    </source>
</evidence>
<keyword evidence="1" id="KW-1185">Reference proteome</keyword>
<proteinExistence type="predicted"/>